<sequence>MSDFFLGEIRAFSFSWAPDWWAQCNGQTMTIQQNQALYALLGVTFGGNATTNFMLPDMRGRGAYGAANVTGQQRGNNFGSEGVTLTTAQIPSHTHTLNATTTLADTPDPTGGIMAQFAQTDNGQPAPAGYGPLNTPVALNAGLIAVNGGGQAHSNMQPFTVVNFCIATQGLFPSRQ</sequence>
<accession>A0A6N1AD18</accession>
<dbReference type="EMBL" id="CP054615">
    <property type="protein sequence ID" value="QKS49069.1"/>
    <property type="molecule type" value="Genomic_DNA"/>
</dbReference>
<evidence type="ECO:0000313" key="3">
    <source>
        <dbReference type="Proteomes" id="UP000509702"/>
    </source>
</evidence>
<dbReference type="InterPro" id="IPR011083">
    <property type="entry name" value="Phage_tail_collar_dom"/>
</dbReference>
<protein>
    <submittedName>
        <fullName evidence="2">Phage tail protein</fullName>
    </submittedName>
</protein>
<dbReference type="Proteomes" id="UP000509702">
    <property type="component" value="Plasmid unnamed1"/>
</dbReference>
<reference evidence="2 3" key="1">
    <citation type="submission" date="2020-06" db="EMBL/GenBank/DDBJ databases">
        <title>Complete genome of Azosprillum oryzae KACC14407.</title>
        <authorList>
            <person name="Kim M."/>
            <person name="Park Y.-J."/>
            <person name="Shin J.-H."/>
        </authorList>
    </citation>
    <scope>NUCLEOTIDE SEQUENCE [LARGE SCALE GENOMIC DNA]</scope>
    <source>
        <strain evidence="2 3">KACC 14407</strain>
        <plasmid evidence="2 3">unnamed1</plasmid>
    </source>
</reference>
<dbReference type="OrthoDB" id="9810174at2"/>
<dbReference type="Gene3D" id="3.90.1340.10">
    <property type="entry name" value="Phage tail collar domain"/>
    <property type="match status" value="1"/>
</dbReference>
<organism evidence="2 3">
    <name type="scientific">Azospirillum oryzae</name>
    <dbReference type="NCBI Taxonomy" id="286727"/>
    <lineage>
        <taxon>Bacteria</taxon>
        <taxon>Pseudomonadati</taxon>
        <taxon>Pseudomonadota</taxon>
        <taxon>Alphaproteobacteria</taxon>
        <taxon>Rhodospirillales</taxon>
        <taxon>Azospirillaceae</taxon>
        <taxon>Azospirillum</taxon>
    </lineage>
</organism>
<gene>
    <name evidence="2" type="ORF">HUE56_00730</name>
</gene>
<dbReference type="SUPFAM" id="SSF88874">
    <property type="entry name" value="Receptor-binding domain of short tail fibre protein gp12"/>
    <property type="match status" value="1"/>
</dbReference>
<dbReference type="KEGG" id="aoz:HUE56_00730"/>
<feature type="domain" description="Phage tail collar" evidence="1">
    <location>
        <begin position="7"/>
        <end position="61"/>
    </location>
</feature>
<dbReference type="RefSeq" id="WP_149200342.1">
    <property type="nucleotide sequence ID" value="NZ_BSOV01000130.1"/>
</dbReference>
<dbReference type="Pfam" id="PF07484">
    <property type="entry name" value="Collar"/>
    <property type="match status" value="1"/>
</dbReference>
<keyword evidence="3" id="KW-1185">Reference proteome</keyword>
<keyword evidence="2" id="KW-0614">Plasmid</keyword>
<proteinExistence type="predicted"/>
<dbReference type="InterPro" id="IPR037053">
    <property type="entry name" value="Phage_tail_collar_dom_sf"/>
</dbReference>
<evidence type="ECO:0000313" key="2">
    <source>
        <dbReference type="EMBL" id="QKS49069.1"/>
    </source>
</evidence>
<geneLocation type="plasmid" evidence="2 3">
    <name>unnamed1</name>
</geneLocation>
<evidence type="ECO:0000259" key="1">
    <source>
        <dbReference type="Pfam" id="PF07484"/>
    </source>
</evidence>
<name>A0A6N1AD18_9PROT</name>
<dbReference type="AlphaFoldDB" id="A0A6N1AD18"/>